<sequence>VEKSTDQVIKPVNIEALSKWVGSIPDDVVKDMDTIAPMLRMLGYDPMANPPKYGQPDPNVADNTFHIKENADFWKERERDVLSHGADDALQEQQPNSRQPPADHELQETGGPSIAFMSVQQSEPGR</sequence>
<dbReference type="EC" id="2.8.2.20" evidence="2 5"/>
<feature type="non-terminal residue" evidence="7">
    <location>
        <position position="1"/>
    </location>
</feature>
<organism evidence="7 8">
    <name type="scientific">Candidula unifasciata</name>
    <dbReference type="NCBI Taxonomy" id="100452"/>
    <lineage>
        <taxon>Eukaryota</taxon>
        <taxon>Metazoa</taxon>
        <taxon>Spiralia</taxon>
        <taxon>Lophotrochozoa</taxon>
        <taxon>Mollusca</taxon>
        <taxon>Gastropoda</taxon>
        <taxon>Heterobranchia</taxon>
        <taxon>Euthyneura</taxon>
        <taxon>Panpulmonata</taxon>
        <taxon>Eupulmonata</taxon>
        <taxon>Stylommatophora</taxon>
        <taxon>Helicina</taxon>
        <taxon>Helicoidea</taxon>
        <taxon>Geomitridae</taxon>
        <taxon>Candidula</taxon>
    </lineage>
</organism>
<protein>
    <recommendedName>
        <fullName evidence="2 5">Protein-tyrosine sulfotransferase</fullName>
        <ecNumber evidence="2 5">2.8.2.20</ecNumber>
    </recommendedName>
</protein>
<evidence type="ECO:0000313" key="8">
    <source>
        <dbReference type="Proteomes" id="UP000678393"/>
    </source>
</evidence>
<gene>
    <name evidence="7" type="ORF">CUNI_LOCUS8485</name>
</gene>
<dbReference type="Proteomes" id="UP000678393">
    <property type="component" value="Unassembled WGS sequence"/>
</dbReference>
<dbReference type="AlphaFoldDB" id="A0A8S3Z093"/>
<evidence type="ECO:0000256" key="2">
    <source>
        <dbReference type="ARBA" id="ARBA00013262"/>
    </source>
</evidence>
<dbReference type="GO" id="GO:0008476">
    <property type="term" value="F:protein-tyrosine sulfotransferase activity"/>
    <property type="evidence" value="ECO:0007669"/>
    <property type="project" value="UniProtKB-EC"/>
</dbReference>
<comment type="similarity">
    <text evidence="1 5">Belongs to the protein sulfotransferase family.</text>
</comment>
<dbReference type="PANTHER" id="PTHR12788">
    <property type="entry name" value="PROTEIN-TYROSINE SULFOTRANSFERASE 2"/>
    <property type="match status" value="1"/>
</dbReference>
<evidence type="ECO:0000256" key="4">
    <source>
        <dbReference type="ARBA" id="ARBA00048460"/>
    </source>
</evidence>
<feature type="region of interest" description="Disordered" evidence="6">
    <location>
        <begin position="77"/>
        <end position="126"/>
    </location>
</feature>
<dbReference type="EMBL" id="CAJHNH020001396">
    <property type="protein sequence ID" value="CAG5122927.1"/>
    <property type="molecule type" value="Genomic_DNA"/>
</dbReference>
<dbReference type="InterPro" id="IPR026634">
    <property type="entry name" value="TPST-like"/>
</dbReference>
<dbReference type="OrthoDB" id="545675at2759"/>
<evidence type="ECO:0000256" key="1">
    <source>
        <dbReference type="ARBA" id="ARBA00009988"/>
    </source>
</evidence>
<evidence type="ECO:0000256" key="5">
    <source>
        <dbReference type="RuleBase" id="RU365018"/>
    </source>
</evidence>
<dbReference type="GO" id="GO:0005794">
    <property type="term" value="C:Golgi apparatus"/>
    <property type="evidence" value="ECO:0007669"/>
    <property type="project" value="TreeGrafter"/>
</dbReference>
<evidence type="ECO:0000256" key="6">
    <source>
        <dbReference type="SAM" id="MobiDB-lite"/>
    </source>
</evidence>
<evidence type="ECO:0000313" key="7">
    <source>
        <dbReference type="EMBL" id="CAG5122927.1"/>
    </source>
</evidence>
<comment type="function">
    <text evidence="5">Catalyzes the O-sulfation of tyrosine residues within acidic motifs of polypeptides, using 3'-phosphoadenylyl sulfate (PAPS) as cosubstrate.</text>
</comment>
<keyword evidence="8" id="KW-1185">Reference proteome</keyword>
<dbReference type="Gene3D" id="3.40.50.300">
    <property type="entry name" value="P-loop containing nucleotide triphosphate hydrolases"/>
    <property type="match status" value="1"/>
</dbReference>
<comment type="catalytic activity">
    <reaction evidence="4 5">
        <text>L-tyrosyl-[protein] + 3'-phosphoadenylyl sulfate = O-sulfo-L-tyrosine-[protein] + adenosine 3',5'-bisphosphate + H(+)</text>
        <dbReference type="Rhea" id="RHEA:16801"/>
        <dbReference type="Rhea" id="RHEA-COMP:10136"/>
        <dbReference type="Rhea" id="RHEA-COMP:11688"/>
        <dbReference type="ChEBI" id="CHEBI:15378"/>
        <dbReference type="ChEBI" id="CHEBI:46858"/>
        <dbReference type="ChEBI" id="CHEBI:58339"/>
        <dbReference type="ChEBI" id="CHEBI:58343"/>
        <dbReference type="ChEBI" id="CHEBI:65286"/>
        <dbReference type="EC" id="2.8.2.20"/>
    </reaction>
</comment>
<dbReference type="PANTHER" id="PTHR12788:SF10">
    <property type="entry name" value="PROTEIN-TYROSINE SULFOTRANSFERASE"/>
    <property type="match status" value="1"/>
</dbReference>
<keyword evidence="3 5" id="KW-0808">Transferase</keyword>
<name>A0A8S3Z093_9EUPU</name>
<evidence type="ECO:0000256" key="3">
    <source>
        <dbReference type="ARBA" id="ARBA00022679"/>
    </source>
</evidence>
<proteinExistence type="inferred from homology"/>
<reference evidence="7" key="1">
    <citation type="submission" date="2021-04" db="EMBL/GenBank/DDBJ databases">
        <authorList>
            <consortium name="Molecular Ecology Group"/>
        </authorList>
    </citation>
    <scope>NUCLEOTIDE SEQUENCE</scope>
</reference>
<feature type="compositionally biased region" description="Basic and acidic residues" evidence="6">
    <location>
        <begin position="77"/>
        <end position="87"/>
    </location>
</feature>
<comment type="caution">
    <text evidence="7">The sequence shown here is derived from an EMBL/GenBank/DDBJ whole genome shotgun (WGS) entry which is preliminary data.</text>
</comment>
<accession>A0A8S3Z093</accession>
<dbReference type="InterPro" id="IPR027417">
    <property type="entry name" value="P-loop_NTPase"/>
</dbReference>